<protein>
    <submittedName>
        <fullName evidence="3">Vicilin-like seed storage protein</fullName>
    </submittedName>
</protein>
<sequence>MAVATTARWLLLLAVVSAAAASGKHERWRVGGQVVEKERRRVVAESEAGSVSAVDVADAAGTAYRLHFITMDPGALFLPVQLHADMVFYVHSGRGKVTSIEEESSEQSSLEVERGDVYNFEQGSILYIQSYPNASRQRLRIYAIFTSEGINADDPSKPKVEAYSSVSNLVKGFETDVLRLGFGVKPEVVEAIKSAKTPPPIIAYNPEEEKGDKKPGWKRREEEGGGKGKGPGEREKEKERREREEKEKEEEREREREEKERKEREREEKERKEREREEEERREEEEERARKEQEKQRRREKEEEERARRREEEEREREEEEERRREEEEGGGGRGDEPEREEEGGDKPPYRLSKKLKKRYHARAGVFSRSG</sequence>
<name>A0A1D6PIB6_MAIZE</name>
<dbReference type="InterPro" id="IPR014710">
    <property type="entry name" value="RmlC-like_jellyroll"/>
</dbReference>
<feature type="signal peptide" evidence="2">
    <location>
        <begin position="1"/>
        <end position="21"/>
    </location>
</feature>
<feature type="compositionally biased region" description="Basic and acidic residues" evidence="1">
    <location>
        <begin position="207"/>
        <end position="275"/>
    </location>
</feature>
<evidence type="ECO:0000313" key="3">
    <source>
        <dbReference type="EMBL" id="AQL09065.1"/>
    </source>
</evidence>
<keyword evidence="2" id="KW-0732">Signal</keyword>
<dbReference type="SMART" id="SM00835">
    <property type="entry name" value="Cupin_1"/>
    <property type="match status" value="1"/>
</dbReference>
<dbReference type="InterPro" id="IPR006045">
    <property type="entry name" value="Cupin_1"/>
</dbReference>
<evidence type="ECO:0000256" key="1">
    <source>
        <dbReference type="SAM" id="MobiDB-lite"/>
    </source>
</evidence>
<proteinExistence type="predicted"/>
<evidence type="ECO:0000256" key="2">
    <source>
        <dbReference type="SAM" id="SignalP"/>
    </source>
</evidence>
<feature type="compositionally biased region" description="Basic residues" evidence="1">
    <location>
        <begin position="352"/>
        <end position="362"/>
    </location>
</feature>
<feature type="region of interest" description="Disordered" evidence="1">
    <location>
        <begin position="198"/>
        <end position="371"/>
    </location>
</feature>
<dbReference type="AlphaFoldDB" id="A0A1D6PIB6"/>
<organism evidence="3">
    <name type="scientific">Zea mays</name>
    <name type="common">Maize</name>
    <dbReference type="NCBI Taxonomy" id="4577"/>
    <lineage>
        <taxon>Eukaryota</taxon>
        <taxon>Viridiplantae</taxon>
        <taxon>Streptophyta</taxon>
        <taxon>Embryophyta</taxon>
        <taxon>Tracheophyta</taxon>
        <taxon>Spermatophyta</taxon>
        <taxon>Magnoliopsida</taxon>
        <taxon>Liliopsida</taxon>
        <taxon>Poales</taxon>
        <taxon>Poaceae</taxon>
        <taxon>PACMAD clade</taxon>
        <taxon>Panicoideae</taxon>
        <taxon>Andropogonodae</taxon>
        <taxon>Andropogoneae</taxon>
        <taxon>Tripsacinae</taxon>
        <taxon>Zea</taxon>
    </lineage>
</organism>
<reference evidence="3" key="1">
    <citation type="submission" date="2015-12" db="EMBL/GenBank/DDBJ databases">
        <title>Update maize B73 reference genome by single molecule sequencing technologies.</title>
        <authorList>
            <consortium name="Maize Genome Sequencing Project"/>
            <person name="Ware D."/>
        </authorList>
    </citation>
    <scope>NUCLEOTIDE SEQUENCE</scope>
    <source>
        <tissue evidence="3">Seedling</tissue>
    </source>
</reference>
<dbReference type="InterPro" id="IPR050253">
    <property type="entry name" value="Seed_Storage-Functional"/>
</dbReference>
<feature type="chain" id="PRO_5010807757" evidence="2">
    <location>
        <begin position="22"/>
        <end position="371"/>
    </location>
</feature>
<dbReference type="InterPro" id="IPR011051">
    <property type="entry name" value="RmlC_Cupin_sf"/>
</dbReference>
<dbReference type="PANTHER" id="PTHR31189">
    <property type="entry name" value="OS03G0336100 PROTEIN-RELATED"/>
    <property type="match status" value="1"/>
</dbReference>
<accession>A0A1D6PIB6</accession>
<gene>
    <name evidence="3" type="ORF">ZEAMMB73_Zm00001d048176</name>
</gene>
<dbReference type="PANTHER" id="PTHR31189:SF7">
    <property type="entry name" value="OS03G0197300 PROTEIN"/>
    <property type="match status" value="1"/>
</dbReference>
<dbReference type="SUPFAM" id="SSF51182">
    <property type="entry name" value="RmlC-like cupins"/>
    <property type="match status" value="1"/>
</dbReference>
<feature type="compositionally biased region" description="Acidic residues" evidence="1">
    <location>
        <begin position="276"/>
        <end position="286"/>
    </location>
</feature>
<dbReference type="Gene3D" id="2.60.120.10">
    <property type="entry name" value="Jelly Rolls"/>
    <property type="match status" value="1"/>
</dbReference>
<dbReference type="CDD" id="cd02244">
    <property type="entry name" value="cupin_7S_vicilin-like_N"/>
    <property type="match status" value="1"/>
</dbReference>
<dbReference type="EMBL" id="CM000785">
    <property type="protein sequence ID" value="AQL09065.1"/>
    <property type="molecule type" value="Genomic_DNA"/>
</dbReference>
<feature type="compositionally biased region" description="Basic and acidic residues" evidence="1">
    <location>
        <begin position="287"/>
        <end position="312"/>
    </location>
</feature>